<dbReference type="PANTHER" id="PTHR32071">
    <property type="entry name" value="TRANSCRIPTIONAL REGULATORY PROTEIN"/>
    <property type="match status" value="1"/>
</dbReference>
<dbReference type="GO" id="GO:0006355">
    <property type="term" value="P:regulation of DNA-templated transcription"/>
    <property type="evidence" value="ECO:0007669"/>
    <property type="project" value="InterPro"/>
</dbReference>
<dbReference type="PRINTS" id="PR01590">
    <property type="entry name" value="HTHFIS"/>
</dbReference>
<dbReference type="PANTHER" id="PTHR32071:SF57">
    <property type="entry name" value="C4-DICARBOXYLATE TRANSPORT TRANSCRIPTIONAL REGULATORY PROTEIN DCTD"/>
    <property type="match status" value="1"/>
</dbReference>
<dbReference type="InterPro" id="IPR009057">
    <property type="entry name" value="Homeodomain-like_sf"/>
</dbReference>
<dbReference type="InterPro" id="IPR025944">
    <property type="entry name" value="Sigma_54_int_dom_CS"/>
</dbReference>
<dbReference type="Gene3D" id="1.10.10.60">
    <property type="entry name" value="Homeodomain-like"/>
    <property type="match status" value="1"/>
</dbReference>
<dbReference type="FunFam" id="1.10.8.60:FF:000014">
    <property type="entry name" value="DNA-binding transcriptional regulator NtrC"/>
    <property type="match status" value="1"/>
</dbReference>
<dbReference type="Pfam" id="PF00072">
    <property type="entry name" value="Response_reg"/>
    <property type="match status" value="1"/>
</dbReference>
<dbReference type="SMART" id="SM00382">
    <property type="entry name" value="AAA"/>
    <property type="match status" value="1"/>
</dbReference>
<organism evidence="10 11">
    <name type="scientific">Syntrophus aciditrophicus (strain SB)</name>
    <dbReference type="NCBI Taxonomy" id="56780"/>
    <lineage>
        <taxon>Bacteria</taxon>
        <taxon>Pseudomonadati</taxon>
        <taxon>Thermodesulfobacteriota</taxon>
        <taxon>Syntrophia</taxon>
        <taxon>Syntrophales</taxon>
        <taxon>Syntrophaceae</taxon>
        <taxon>Syntrophus</taxon>
    </lineage>
</organism>
<dbReference type="EMBL" id="CP000252">
    <property type="protein sequence ID" value="ABC77064.1"/>
    <property type="molecule type" value="Genomic_DNA"/>
</dbReference>
<dbReference type="HOGENOM" id="CLU_000445_0_6_7"/>
<keyword evidence="11" id="KW-1185">Reference proteome</keyword>
<evidence type="ECO:0000313" key="10">
    <source>
        <dbReference type="EMBL" id="ABC77064.1"/>
    </source>
</evidence>
<dbReference type="SMART" id="SM00448">
    <property type="entry name" value="REC"/>
    <property type="match status" value="1"/>
</dbReference>
<dbReference type="GO" id="GO:0000160">
    <property type="term" value="P:phosphorelay signal transduction system"/>
    <property type="evidence" value="ECO:0007669"/>
    <property type="project" value="InterPro"/>
</dbReference>
<dbReference type="SUPFAM" id="SSF46689">
    <property type="entry name" value="Homeodomain-like"/>
    <property type="match status" value="1"/>
</dbReference>
<dbReference type="InterPro" id="IPR002078">
    <property type="entry name" value="Sigma_54_int"/>
</dbReference>
<feature type="domain" description="Response regulatory" evidence="9">
    <location>
        <begin position="16"/>
        <end position="130"/>
    </location>
</feature>
<accession>Q2LSK2</accession>
<dbReference type="PROSITE" id="PS00676">
    <property type="entry name" value="SIGMA54_INTERACT_2"/>
    <property type="match status" value="1"/>
</dbReference>
<sequence length="472" mass="53408">MESCLESGTVTMKNQKILIAEDDDLNRSNLTELLNAEGYEIKAVDNGRKAMDAFVEDKYELVITDLKMPNGDGLELLKFVKDMNPDNIVIMMTGYGTVDSAVEAMKLGAFDYISKPMRNDLVTLTVNRALSYASLQEENVTLRDHLREQYDFGKMLGYSECMKTIFDTIEKVAKSDSTVIIYGESGTGKELVARAIHFNSNRNNFPLIPVNCGAIPEDLLESELFGHEKGAFTGAIRNRLGRFELAQGGSIFLDEIGDMSPALQVKVLRVIQEKQFERIGGVKTINADVRIIAATHQNLELAVTEKRFREDLFYRINVIPIHLPALRERGADIAILANHFLQKFAQSKKKEVTRFTPEAIACMLHYPWPGNVRELENLIEMLVVMKEDGEIKLEDLPSKIRQFKKETQSFKEYQIPEEGIDFNDVVYQFEKNILLKALAKTNGVKNRAAKLLNLNRTTLVEKLKRLNISSES</sequence>
<dbReference type="InterPro" id="IPR025943">
    <property type="entry name" value="Sigma_54_int_dom_ATP-bd_2"/>
</dbReference>
<evidence type="ECO:0000259" key="8">
    <source>
        <dbReference type="PROSITE" id="PS50045"/>
    </source>
</evidence>
<dbReference type="Pfam" id="PF25601">
    <property type="entry name" value="AAA_lid_14"/>
    <property type="match status" value="1"/>
</dbReference>
<dbReference type="GO" id="GO:0005524">
    <property type="term" value="F:ATP binding"/>
    <property type="evidence" value="ECO:0007669"/>
    <property type="project" value="UniProtKB-KW"/>
</dbReference>
<dbReference type="PROSITE" id="PS50045">
    <property type="entry name" value="SIGMA54_INTERACT_4"/>
    <property type="match status" value="1"/>
</dbReference>
<dbReference type="Gene3D" id="1.10.8.60">
    <property type="match status" value="1"/>
</dbReference>
<dbReference type="Proteomes" id="UP000001933">
    <property type="component" value="Chromosome"/>
</dbReference>
<evidence type="ECO:0000256" key="7">
    <source>
        <dbReference type="PROSITE-ProRule" id="PRU00169"/>
    </source>
</evidence>
<dbReference type="PROSITE" id="PS50110">
    <property type="entry name" value="RESPONSE_REGULATORY"/>
    <property type="match status" value="1"/>
</dbReference>
<dbReference type="PROSITE" id="PS00675">
    <property type="entry name" value="SIGMA54_INTERACT_1"/>
    <property type="match status" value="1"/>
</dbReference>
<gene>
    <name evidence="10" type="ORF">SYN_00973</name>
</gene>
<dbReference type="STRING" id="56780.SYN_00973"/>
<dbReference type="Gene3D" id="3.40.50.2300">
    <property type="match status" value="1"/>
</dbReference>
<dbReference type="InParanoid" id="Q2LSK2"/>
<dbReference type="InterPro" id="IPR003593">
    <property type="entry name" value="AAA+_ATPase"/>
</dbReference>
<dbReference type="CDD" id="cd00009">
    <property type="entry name" value="AAA"/>
    <property type="match status" value="1"/>
</dbReference>
<protein>
    <submittedName>
        <fullName evidence="10">Sigma-54 dependent transcriptional regulator</fullName>
    </submittedName>
</protein>
<dbReference type="Gene3D" id="3.40.50.300">
    <property type="entry name" value="P-loop containing nucleotide triphosphate hydrolases"/>
    <property type="match status" value="1"/>
</dbReference>
<evidence type="ECO:0000256" key="3">
    <source>
        <dbReference type="ARBA" id="ARBA00023015"/>
    </source>
</evidence>
<keyword evidence="3" id="KW-0805">Transcription regulation</keyword>
<evidence type="ECO:0000256" key="1">
    <source>
        <dbReference type="ARBA" id="ARBA00022741"/>
    </source>
</evidence>
<proteinExistence type="predicted"/>
<evidence type="ECO:0000256" key="2">
    <source>
        <dbReference type="ARBA" id="ARBA00022840"/>
    </source>
</evidence>
<dbReference type="InterPro" id="IPR025662">
    <property type="entry name" value="Sigma_54_int_dom_ATP-bd_1"/>
</dbReference>
<keyword evidence="7" id="KW-0597">Phosphoprotein</keyword>
<dbReference type="InterPro" id="IPR011006">
    <property type="entry name" value="CheY-like_superfamily"/>
</dbReference>
<dbReference type="SUPFAM" id="SSF52172">
    <property type="entry name" value="CheY-like"/>
    <property type="match status" value="1"/>
</dbReference>
<dbReference type="FunFam" id="3.40.50.300:FF:000006">
    <property type="entry name" value="DNA-binding transcriptional regulator NtrC"/>
    <property type="match status" value="1"/>
</dbReference>
<keyword evidence="2" id="KW-0067">ATP-binding</keyword>
<dbReference type="InterPro" id="IPR001789">
    <property type="entry name" value="Sig_transdc_resp-reg_receiver"/>
</dbReference>
<dbReference type="PROSITE" id="PS00688">
    <property type="entry name" value="SIGMA54_INTERACT_3"/>
    <property type="match status" value="1"/>
</dbReference>
<dbReference type="GO" id="GO:0043565">
    <property type="term" value="F:sequence-specific DNA binding"/>
    <property type="evidence" value="ECO:0007669"/>
    <property type="project" value="InterPro"/>
</dbReference>
<feature type="domain" description="Sigma-54 factor interaction" evidence="8">
    <location>
        <begin position="155"/>
        <end position="384"/>
    </location>
</feature>
<keyword evidence="5" id="KW-0010">Activator</keyword>
<name>Q2LSK2_SYNAS</name>
<dbReference type="eggNOG" id="COG2204">
    <property type="taxonomic scope" value="Bacteria"/>
</dbReference>
<keyword evidence="6" id="KW-0804">Transcription</keyword>
<dbReference type="SUPFAM" id="SSF52540">
    <property type="entry name" value="P-loop containing nucleoside triphosphate hydrolases"/>
    <property type="match status" value="1"/>
</dbReference>
<evidence type="ECO:0000256" key="6">
    <source>
        <dbReference type="ARBA" id="ARBA00023163"/>
    </source>
</evidence>
<dbReference type="InterPro" id="IPR027417">
    <property type="entry name" value="P-loop_NTPase"/>
</dbReference>
<reference evidence="10 11" key="1">
    <citation type="journal article" date="2007" name="Proc. Natl. Acad. Sci. U.S.A.">
        <title>The genome of Syntrophus aciditrophicus: life at the thermodynamic limit of microbial growth.</title>
        <authorList>
            <person name="McInerney M.J."/>
            <person name="Rohlin L."/>
            <person name="Mouttaki H."/>
            <person name="Kim U."/>
            <person name="Krupp R.S."/>
            <person name="Rios-Hernandez L."/>
            <person name="Sieber J."/>
            <person name="Struchtemeyer C.G."/>
            <person name="Bhattacharyya A."/>
            <person name="Campbell J.W."/>
            <person name="Gunsalus R.P."/>
        </authorList>
    </citation>
    <scope>NUCLEOTIDE SEQUENCE [LARGE SCALE GENOMIC DNA]</scope>
    <source>
        <strain evidence="10 11">SB</strain>
    </source>
</reference>
<dbReference type="AlphaFoldDB" id="Q2LSK2"/>
<dbReference type="KEGG" id="sat:SYN_00973"/>
<evidence type="ECO:0000313" key="11">
    <source>
        <dbReference type="Proteomes" id="UP000001933"/>
    </source>
</evidence>
<dbReference type="Pfam" id="PF02954">
    <property type="entry name" value="HTH_8"/>
    <property type="match status" value="1"/>
</dbReference>
<keyword evidence="4" id="KW-0238">DNA-binding</keyword>
<keyword evidence="1" id="KW-0547">Nucleotide-binding</keyword>
<dbReference type="InterPro" id="IPR002197">
    <property type="entry name" value="HTH_Fis"/>
</dbReference>
<dbReference type="InterPro" id="IPR058031">
    <property type="entry name" value="AAA_lid_NorR"/>
</dbReference>
<evidence type="ECO:0000256" key="5">
    <source>
        <dbReference type="ARBA" id="ARBA00023159"/>
    </source>
</evidence>
<feature type="modified residue" description="4-aspartylphosphate" evidence="7">
    <location>
        <position position="65"/>
    </location>
</feature>
<evidence type="ECO:0000256" key="4">
    <source>
        <dbReference type="ARBA" id="ARBA00023125"/>
    </source>
</evidence>
<dbReference type="Pfam" id="PF00158">
    <property type="entry name" value="Sigma54_activat"/>
    <property type="match status" value="1"/>
</dbReference>
<evidence type="ECO:0000259" key="9">
    <source>
        <dbReference type="PROSITE" id="PS50110"/>
    </source>
</evidence>